<feature type="transmembrane region" description="Helical" evidence="5">
    <location>
        <begin position="143"/>
        <end position="161"/>
    </location>
</feature>
<gene>
    <name evidence="7" type="primary">pgtP</name>
    <name evidence="7" type="ORF">MiTe_02611</name>
</gene>
<dbReference type="EMBL" id="BHVP01000047">
    <property type="protein sequence ID" value="GCA75775.1"/>
    <property type="molecule type" value="Genomic_DNA"/>
</dbReference>
<evidence type="ECO:0000256" key="2">
    <source>
        <dbReference type="ARBA" id="ARBA00022692"/>
    </source>
</evidence>
<keyword evidence="3 5" id="KW-1133">Transmembrane helix</keyword>
<evidence type="ECO:0000313" key="7">
    <source>
        <dbReference type="EMBL" id="GCA75775.1"/>
    </source>
</evidence>
<dbReference type="SUPFAM" id="SSF103473">
    <property type="entry name" value="MFS general substrate transporter"/>
    <property type="match status" value="1"/>
</dbReference>
<dbReference type="InterPro" id="IPR052714">
    <property type="entry name" value="MFS_Exporter"/>
</dbReference>
<feature type="domain" description="Major facilitator superfamily (MFS) profile" evidence="6">
    <location>
        <begin position="107"/>
        <end position="486"/>
    </location>
</feature>
<evidence type="ECO:0000256" key="1">
    <source>
        <dbReference type="ARBA" id="ARBA00004651"/>
    </source>
</evidence>
<name>A0A5A5RLJ8_MICAE</name>
<comment type="caution">
    <text evidence="7">The sequence shown here is derived from an EMBL/GenBank/DDBJ whole genome shotgun (WGS) entry which is preliminary data.</text>
</comment>
<feature type="transmembrane region" description="Helical" evidence="5">
    <location>
        <begin position="464"/>
        <end position="481"/>
    </location>
</feature>
<feature type="transmembrane region" description="Helical" evidence="5">
    <location>
        <begin position="259"/>
        <end position="278"/>
    </location>
</feature>
<protein>
    <submittedName>
        <fullName evidence="7">Phosphoglycerate transporter protein</fullName>
    </submittedName>
</protein>
<dbReference type="InterPro" id="IPR011701">
    <property type="entry name" value="MFS"/>
</dbReference>
<feature type="transmembrane region" description="Helical" evidence="5">
    <location>
        <begin position="434"/>
        <end position="458"/>
    </location>
</feature>
<feature type="transmembrane region" description="Helical" evidence="5">
    <location>
        <begin position="400"/>
        <end position="422"/>
    </location>
</feature>
<dbReference type="PANTHER" id="PTHR23531">
    <property type="entry name" value="QUINOLENE RESISTANCE PROTEIN NORA"/>
    <property type="match status" value="1"/>
</dbReference>
<keyword evidence="4 5" id="KW-0472">Membrane</keyword>
<evidence type="ECO:0000256" key="5">
    <source>
        <dbReference type="SAM" id="Phobius"/>
    </source>
</evidence>
<reference evidence="7 8" key="1">
    <citation type="submission" date="2018-09" db="EMBL/GenBank/DDBJ databases">
        <title>Evolutionary history of phycoerythrin pigmentation in the water bloom-forming cyanobacterium Microcystis aeruginosa.</title>
        <authorList>
            <person name="Tanabe Y."/>
            <person name="Tanabe Y."/>
            <person name="Yamaguchi H."/>
        </authorList>
    </citation>
    <scope>NUCLEOTIDE SEQUENCE [LARGE SCALE GENOMIC DNA]</scope>
    <source>
        <strain evidence="7 8">NIES-2520</strain>
    </source>
</reference>
<dbReference type="PANTHER" id="PTHR23531:SF1">
    <property type="entry name" value="QUINOLENE RESISTANCE PROTEIN NORA"/>
    <property type="match status" value="1"/>
</dbReference>
<feature type="transmembrane region" description="Helical" evidence="5">
    <location>
        <begin position="173"/>
        <end position="191"/>
    </location>
</feature>
<feature type="transmembrane region" description="Helical" evidence="5">
    <location>
        <begin position="375"/>
        <end position="394"/>
    </location>
</feature>
<organism evidence="7 8">
    <name type="scientific">Microcystis aeruginosa NIES-2520</name>
    <dbReference type="NCBI Taxonomy" id="2303982"/>
    <lineage>
        <taxon>Bacteria</taxon>
        <taxon>Bacillati</taxon>
        <taxon>Cyanobacteriota</taxon>
        <taxon>Cyanophyceae</taxon>
        <taxon>Oscillatoriophycideae</taxon>
        <taxon>Chroococcales</taxon>
        <taxon>Microcystaceae</taxon>
        <taxon>Microcystis</taxon>
    </lineage>
</organism>
<dbReference type="Proteomes" id="UP000324917">
    <property type="component" value="Unassembled WGS sequence"/>
</dbReference>
<keyword evidence="2 5" id="KW-0812">Transmembrane</keyword>
<dbReference type="AlphaFoldDB" id="A0A5A5RLJ8"/>
<feature type="transmembrane region" description="Helical" evidence="5">
    <location>
        <begin position="108"/>
        <end position="131"/>
    </location>
</feature>
<dbReference type="GO" id="GO:0022857">
    <property type="term" value="F:transmembrane transporter activity"/>
    <property type="evidence" value="ECO:0007669"/>
    <property type="project" value="InterPro"/>
</dbReference>
<dbReference type="Pfam" id="PF07690">
    <property type="entry name" value="MFS_1"/>
    <property type="match status" value="1"/>
</dbReference>
<accession>A0A5A5RLJ8</accession>
<dbReference type="CDD" id="cd17489">
    <property type="entry name" value="MFS_YfcJ_like"/>
    <property type="match status" value="1"/>
</dbReference>
<evidence type="ECO:0000256" key="4">
    <source>
        <dbReference type="ARBA" id="ARBA00023136"/>
    </source>
</evidence>
<proteinExistence type="predicted"/>
<dbReference type="Gene3D" id="1.20.1250.20">
    <property type="entry name" value="MFS general substrate transporter like domains"/>
    <property type="match status" value="2"/>
</dbReference>
<feature type="transmembrane region" description="Helical" evidence="5">
    <location>
        <begin position="344"/>
        <end position="363"/>
    </location>
</feature>
<feature type="transmembrane region" description="Helical" evidence="5">
    <location>
        <begin position="232"/>
        <end position="253"/>
    </location>
</feature>
<evidence type="ECO:0000259" key="6">
    <source>
        <dbReference type="PROSITE" id="PS50850"/>
    </source>
</evidence>
<comment type="subcellular location">
    <subcellularLocation>
        <location evidence="1">Cell membrane</location>
        <topology evidence="1">Multi-pass membrane protein</topology>
    </subcellularLocation>
</comment>
<feature type="transmembrane region" description="Helical" evidence="5">
    <location>
        <begin position="203"/>
        <end position="220"/>
    </location>
</feature>
<dbReference type="GO" id="GO:0005886">
    <property type="term" value="C:plasma membrane"/>
    <property type="evidence" value="ECO:0007669"/>
    <property type="project" value="UniProtKB-SubCell"/>
</dbReference>
<evidence type="ECO:0000313" key="8">
    <source>
        <dbReference type="Proteomes" id="UP000324917"/>
    </source>
</evidence>
<sequence length="508" mass="55252">MFILNFPDDRLLAPYSSPNGRFLIFAGDLLRGNYSEKNAGIAEKDVMIEKTRTHAIATPQPCQDRKVAAIRDACDWRDLRVFLLPVTVAVVNAFKTFRSLTAETRRQLLFLFVTALFFWISITTLLPTLPTYIDSLGGSKQDIGFVMGAFAIGLILSRSWLGNLVDRRSRKLVVLFGTIVAATAPLGYLFFRDLSSLFAVRAYHGLSIAAFTTGYSTLVVDFSPVRQRGEIIGYMSLTAPIGMGIGPALGSYLYESIGYNGLFLVSATSGAIAFLLGFSIQEPDFKKKLAQMKAENQTIERSFWALCQERAFLVPTLVFLLVGTLFGGLVAFLPLFLLENQLPFSAGLFYSYAALSGVIGRILSGGASDRYGRGLFITISVFCYGLSMLVLSSARSSSALILAAILEGTGGGILFPMLLALISDRSGPQERGRAYSICIGGFDVGTALAGPILGVLAISYETMFSLSSGLAVIALFLFFNLSNPTVRHSFLFAFGLEKDRYALRGQVQ</sequence>
<evidence type="ECO:0000256" key="3">
    <source>
        <dbReference type="ARBA" id="ARBA00022989"/>
    </source>
</evidence>
<dbReference type="PROSITE" id="PS50850">
    <property type="entry name" value="MFS"/>
    <property type="match status" value="1"/>
</dbReference>
<feature type="transmembrane region" description="Helical" evidence="5">
    <location>
        <begin position="311"/>
        <end position="338"/>
    </location>
</feature>
<dbReference type="InterPro" id="IPR036259">
    <property type="entry name" value="MFS_trans_sf"/>
</dbReference>
<dbReference type="InterPro" id="IPR020846">
    <property type="entry name" value="MFS_dom"/>
</dbReference>